<evidence type="ECO:0000256" key="7">
    <source>
        <dbReference type="SAM" id="Phobius"/>
    </source>
</evidence>
<evidence type="ECO:0000256" key="4">
    <source>
        <dbReference type="ARBA" id="ARBA00022679"/>
    </source>
</evidence>
<dbReference type="GO" id="GO:0005886">
    <property type="term" value="C:plasma membrane"/>
    <property type="evidence" value="ECO:0007669"/>
    <property type="project" value="UniProtKB-SubCell"/>
</dbReference>
<dbReference type="Pfam" id="PF03279">
    <property type="entry name" value="Lip_A_acyltrans"/>
    <property type="match status" value="1"/>
</dbReference>
<dbReference type="Proteomes" id="UP000275281">
    <property type="component" value="Unassembled WGS sequence"/>
</dbReference>
<evidence type="ECO:0000313" key="9">
    <source>
        <dbReference type="Proteomes" id="UP000275281"/>
    </source>
</evidence>
<keyword evidence="5 7" id="KW-0472">Membrane</keyword>
<feature type="transmembrane region" description="Helical" evidence="7">
    <location>
        <begin position="38"/>
        <end position="57"/>
    </location>
</feature>
<dbReference type="RefSeq" id="WP_124028962.1">
    <property type="nucleotide sequence ID" value="NZ_JBHRSN010000014.1"/>
</dbReference>
<keyword evidence="9" id="KW-1185">Reference proteome</keyword>
<dbReference type="AlphaFoldDB" id="A0A3N5Y9Q7"/>
<comment type="subcellular location">
    <subcellularLocation>
        <location evidence="1">Cell inner membrane</location>
    </subcellularLocation>
</comment>
<keyword evidence="7" id="KW-0812">Transmembrane</keyword>
<keyword evidence="7" id="KW-1133">Transmembrane helix</keyword>
<organism evidence="8 9">
    <name type="scientific">Alteromonas sediminis</name>
    <dbReference type="NCBI Taxonomy" id="2259342"/>
    <lineage>
        <taxon>Bacteria</taxon>
        <taxon>Pseudomonadati</taxon>
        <taxon>Pseudomonadota</taxon>
        <taxon>Gammaproteobacteria</taxon>
        <taxon>Alteromonadales</taxon>
        <taxon>Alteromonadaceae</taxon>
        <taxon>Alteromonas/Salinimonas group</taxon>
        <taxon>Alteromonas</taxon>
    </lineage>
</organism>
<keyword evidence="2" id="KW-1003">Cell membrane</keyword>
<dbReference type="EMBL" id="RPOK01000005">
    <property type="protein sequence ID" value="RPJ65415.1"/>
    <property type="molecule type" value="Genomic_DNA"/>
</dbReference>
<dbReference type="InterPro" id="IPR004960">
    <property type="entry name" value="LipA_acyltrans"/>
</dbReference>
<evidence type="ECO:0000256" key="3">
    <source>
        <dbReference type="ARBA" id="ARBA00022519"/>
    </source>
</evidence>
<evidence type="ECO:0000256" key="5">
    <source>
        <dbReference type="ARBA" id="ARBA00023136"/>
    </source>
</evidence>
<dbReference type="PANTHER" id="PTHR30606:SF9">
    <property type="entry name" value="LIPID A BIOSYNTHESIS LAUROYLTRANSFERASE"/>
    <property type="match status" value="1"/>
</dbReference>
<evidence type="ECO:0000256" key="2">
    <source>
        <dbReference type="ARBA" id="ARBA00022475"/>
    </source>
</evidence>
<gene>
    <name evidence="8" type="ORF">DRW07_16055</name>
</gene>
<evidence type="ECO:0000256" key="1">
    <source>
        <dbReference type="ARBA" id="ARBA00004533"/>
    </source>
</evidence>
<dbReference type="OrthoDB" id="9808633at2"/>
<keyword evidence="6 8" id="KW-0012">Acyltransferase</keyword>
<proteinExistence type="predicted"/>
<dbReference type="CDD" id="cd07984">
    <property type="entry name" value="LPLAT_LABLAT-like"/>
    <property type="match status" value="1"/>
</dbReference>
<reference evidence="8 9" key="1">
    <citation type="submission" date="2018-11" db="EMBL/GenBank/DDBJ databases">
        <authorList>
            <person name="Ye M.-Q."/>
            <person name="Du Z.-J."/>
        </authorList>
    </citation>
    <scope>NUCLEOTIDE SEQUENCE [LARGE SCALE GENOMIC DNA]</scope>
    <source>
        <strain evidence="8 9">U0105</strain>
    </source>
</reference>
<accession>A0A3N5Y9Q7</accession>
<dbReference type="GO" id="GO:0009247">
    <property type="term" value="P:glycolipid biosynthetic process"/>
    <property type="evidence" value="ECO:0007669"/>
    <property type="project" value="UniProtKB-ARBA"/>
</dbReference>
<dbReference type="PANTHER" id="PTHR30606">
    <property type="entry name" value="LIPID A BIOSYNTHESIS LAUROYL ACYLTRANSFERASE"/>
    <property type="match status" value="1"/>
</dbReference>
<comment type="caution">
    <text evidence="8">The sequence shown here is derived from an EMBL/GenBank/DDBJ whole genome shotgun (WGS) entry which is preliminary data.</text>
</comment>
<dbReference type="GO" id="GO:0016746">
    <property type="term" value="F:acyltransferase activity"/>
    <property type="evidence" value="ECO:0007669"/>
    <property type="project" value="UniProtKB-KW"/>
</dbReference>
<protein>
    <submittedName>
        <fullName evidence="8">Acyltransferase</fullName>
    </submittedName>
</protein>
<keyword evidence="3" id="KW-0997">Cell inner membrane</keyword>
<keyword evidence="4 8" id="KW-0808">Transferase</keyword>
<evidence type="ECO:0000256" key="6">
    <source>
        <dbReference type="ARBA" id="ARBA00023315"/>
    </source>
</evidence>
<evidence type="ECO:0000313" key="8">
    <source>
        <dbReference type="EMBL" id="RPJ65415.1"/>
    </source>
</evidence>
<sequence length="330" mass="38739">MIEQGNASHSDESKHWSDIKEAGTLTGMQFLYFIYRVFGRWIFSLIMYPVALYFVLFRSEQRKASRQFLMAHYKKYPQMWTRKPNDFHVLLHFKSFAELILDKLLGWLIEIKESDFILTEPALIDDIMHDSRGQLIIGSHFGNLEFCRGFMQRYKDKVINVLLYDKHAGNFVKLMQRQNPDSRLNVFQVDEFDVATIMLLKEKLEAGEWVFIAGDRIPLTGIERSVYVDFFNEKAPFPIGPYMLAKAMGCPVKLMFAYRDQSTSNKVVFDVRPLCEKLVLSRKNKMQEIQQYAQNFASALEEHSAKAPYQWFNFYDFWHAEASVPVPTQK</sequence>
<name>A0A3N5Y9Q7_9ALTE</name>